<keyword evidence="3" id="KW-1185">Reference proteome</keyword>
<feature type="region of interest" description="Disordered" evidence="1">
    <location>
        <begin position="1"/>
        <end position="33"/>
    </location>
</feature>
<reference evidence="2" key="2">
    <citation type="submission" date="2025-08" db="UniProtKB">
        <authorList>
            <consortium name="Ensembl"/>
        </authorList>
    </citation>
    <scope>IDENTIFICATION</scope>
</reference>
<feature type="compositionally biased region" description="Polar residues" evidence="1">
    <location>
        <begin position="23"/>
        <end position="32"/>
    </location>
</feature>
<dbReference type="Ensembl" id="ENSTGUT00000044938.1">
    <property type="protein sequence ID" value="ENSTGUP00000031314.1"/>
    <property type="gene ID" value="ENSTGUG00000026321.1"/>
</dbReference>
<evidence type="ECO:0000313" key="3">
    <source>
        <dbReference type="Proteomes" id="UP000007754"/>
    </source>
</evidence>
<proteinExistence type="predicted"/>
<name>A0A674H9L0_TAEGU</name>
<evidence type="ECO:0000256" key="1">
    <source>
        <dbReference type="SAM" id="MobiDB-lite"/>
    </source>
</evidence>
<reference evidence="2 3" key="1">
    <citation type="journal article" date="2010" name="Nature">
        <title>The genome of a songbird.</title>
        <authorList>
            <person name="Warren W.C."/>
            <person name="Clayton D.F."/>
            <person name="Ellegren H."/>
            <person name="Arnold A.P."/>
            <person name="Hillier L.W."/>
            <person name="Kunstner A."/>
            <person name="Searle S."/>
            <person name="White S."/>
            <person name="Vilella A.J."/>
            <person name="Fairley S."/>
            <person name="Heger A."/>
            <person name="Kong L."/>
            <person name="Ponting C.P."/>
            <person name="Jarvis E.D."/>
            <person name="Mello C.V."/>
            <person name="Minx P."/>
            <person name="Lovell P."/>
            <person name="Velho T.A."/>
            <person name="Ferris M."/>
            <person name="Balakrishnan C.N."/>
            <person name="Sinha S."/>
            <person name="Blatti C."/>
            <person name="London S.E."/>
            <person name="Li Y."/>
            <person name="Lin Y.C."/>
            <person name="George J."/>
            <person name="Sweedler J."/>
            <person name="Southey B."/>
            <person name="Gunaratne P."/>
            <person name="Watson M."/>
            <person name="Nam K."/>
            <person name="Backstrom N."/>
            <person name="Smeds L."/>
            <person name="Nabholz B."/>
            <person name="Itoh Y."/>
            <person name="Whitney O."/>
            <person name="Pfenning A.R."/>
            <person name="Howard J."/>
            <person name="Volker M."/>
            <person name="Skinner B.M."/>
            <person name="Griffin D.K."/>
            <person name="Ye L."/>
            <person name="McLaren W.M."/>
            <person name="Flicek P."/>
            <person name="Quesada V."/>
            <person name="Velasco G."/>
            <person name="Lopez-Otin C."/>
            <person name="Puente X.S."/>
            <person name="Olender T."/>
            <person name="Lancet D."/>
            <person name="Smit A.F."/>
            <person name="Hubley R."/>
            <person name="Konkel M.K."/>
            <person name="Walker J.A."/>
            <person name="Batzer M.A."/>
            <person name="Gu W."/>
            <person name="Pollock D.D."/>
            <person name="Chen L."/>
            <person name="Cheng Z."/>
            <person name="Eichler E.E."/>
            <person name="Stapley J."/>
            <person name="Slate J."/>
            <person name="Ekblom R."/>
            <person name="Birkhead T."/>
            <person name="Burke T."/>
            <person name="Burt D."/>
            <person name="Scharff C."/>
            <person name="Adam I."/>
            <person name="Richard H."/>
            <person name="Sultan M."/>
            <person name="Soldatov A."/>
            <person name="Lehrach H."/>
            <person name="Edwards S.V."/>
            <person name="Yang S.P."/>
            <person name="Li X."/>
            <person name="Graves T."/>
            <person name="Fulton L."/>
            <person name="Nelson J."/>
            <person name="Chinwalla A."/>
            <person name="Hou S."/>
            <person name="Mardis E.R."/>
            <person name="Wilson R.K."/>
        </authorList>
    </citation>
    <scope>NUCLEOTIDE SEQUENCE [LARGE SCALE GENOMIC DNA]</scope>
</reference>
<protein>
    <submittedName>
        <fullName evidence="2">Uncharacterized protein</fullName>
    </submittedName>
</protein>
<dbReference type="Proteomes" id="UP000007754">
    <property type="component" value="Chromosome 2"/>
</dbReference>
<organism evidence="2 3">
    <name type="scientific">Taeniopygia guttata</name>
    <name type="common">Zebra finch</name>
    <name type="synonym">Poephila guttata</name>
    <dbReference type="NCBI Taxonomy" id="59729"/>
    <lineage>
        <taxon>Eukaryota</taxon>
        <taxon>Metazoa</taxon>
        <taxon>Chordata</taxon>
        <taxon>Craniata</taxon>
        <taxon>Vertebrata</taxon>
        <taxon>Euteleostomi</taxon>
        <taxon>Archelosauria</taxon>
        <taxon>Archosauria</taxon>
        <taxon>Dinosauria</taxon>
        <taxon>Saurischia</taxon>
        <taxon>Theropoda</taxon>
        <taxon>Coelurosauria</taxon>
        <taxon>Aves</taxon>
        <taxon>Neognathae</taxon>
        <taxon>Neoaves</taxon>
        <taxon>Telluraves</taxon>
        <taxon>Australaves</taxon>
        <taxon>Passeriformes</taxon>
        <taxon>Passeroidea</taxon>
        <taxon>Estrildidae</taxon>
        <taxon>Estrildinae</taxon>
        <taxon>Taeniopygia</taxon>
    </lineage>
</organism>
<evidence type="ECO:0000313" key="2">
    <source>
        <dbReference type="Ensembl" id="ENSTGUP00000031314.1"/>
    </source>
</evidence>
<reference evidence="2" key="3">
    <citation type="submission" date="2025-09" db="UniProtKB">
        <authorList>
            <consortium name="Ensembl"/>
        </authorList>
    </citation>
    <scope>IDENTIFICATION</scope>
</reference>
<sequence>GAAGTHRFYSGINSRNAKHHKTNCSPDSSSPEGRTKCWKYGKEACTMSYPQVKHPPFKRLYLASHTNQLQMIKNLVWNLQLFCEKIVCF</sequence>
<dbReference type="AlphaFoldDB" id="A0A674H9L0"/>
<accession>A0A674H9L0</accession>
<dbReference type="InParanoid" id="A0A674H9L0"/>